<evidence type="ECO:0000313" key="3">
    <source>
        <dbReference type="Proteomes" id="UP001596020"/>
    </source>
</evidence>
<accession>A0ABV9K5V3</accession>
<reference evidence="3" key="1">
    <citation type="journal article" date="2019" name="Int. J. Syst. Evol. Microbiol.">
        <title>The Global Catalogue of Microorganisms (GCM) 10K type strain sequencing project: providing services to taxonomists for standard genome sequencing and annotation.</title>
        <authorList>
            <consortium name="The Broad Institute Genomics Platform"/>
            <consortium name="The Broad Institute Genome Sequencing Center for Infectious Disease"/>
            <person name="Wu L."/>
            <person name="Ma J."/>
        </authorList>
    </citation>
    <scope>NUCLEOTIDE SEQUENCE [LARGE SCALE GENOMIC DNA]</scope>
    <source>
        <strain evidence="3">CGMCC 4.7357</strain>
    </source>
</reference>
<dbReference type="Proteomes" id="UP001596020">
    <property type="component" value="Unassembled WGS sequence"/>
</dbReference>
<protein>
    <submittedName>
        <fullName evidence="2">Uncharacterized protein</fullName>
    </submittedName>
</protein>
<keyword evidence="1" id="KW-0472">Membrane</keyword>
<keyword evidence="3" id="KW-1185">Reference proteome</keyword>
<keyword evidence="1" id="KW-1133">Transmembrane helix</keyword>
<evidence type="ECO:0000256" key="1">
    <source>
        <dbReference type="SAM" id="Phobius"/>
    </source>
</evidence>
<name>A0ABV9K5V3_9PORP</name>
<proteinExistence type="predicted"/>
<comment type="caution">
    <text evidence="2">The sequence shown here is derived from an EMBL/GenBank/DDBJ whole genome shotgun (WGS) entry which is preliminary data.</text>
</comment>
<sequence>MFDYFRFSPKGVSMQKRIIFSTLVLMQKTLTMEIGILLTILFFSKRQSKSDSQVS</sequence>
<gene>
    <name evidence="2" type="ORF">ACFO3G_01880</name>
</gene>
<organism evidence="2 3">
    <name type="scientific">Falsiporphyromonas endometrii</name>
    <dbReference type="NCBI Taxonomy" id="1387297"/>
    <lineage>
        <taxon>Bacteria</taxon>
        <taxon>Pseudomonadati</taxon>
        <taxon>Bacteroidota</taxon>
        <taxon>Bacteroidia</taxon>
        <taxon>Bacteroidales</taxon>
        <taxon>Porphyromonadaceae</taxon>
        <taxon>Falsiporphyromonas</taxon>
    </lineage>
</organism>
<evidence type="ECO:0000313" key="2">
    <source>
        <dbReference type="EMBL" id="MFC4665369.1"/>
    </source>
</evidence>
<keyword evidence="1" id="KW-0812">Transmembrane</keyword>
<feature type="transmembrane region" description="Helical" evidence="1">
    <location>
        <begin position="20"/>
        <end position="43"/>
    </location>
</feature>
<dbReference type="EMBL" id="JBHSGO010000035">
    <property type="protein sequence ID" value="MFC4665369.1"/>
    <property type="molecule type" value="Genomic_DNA"/>
</dbReference>